<keyword evidence="3" id="KW-1185">Reference proteome</keyword>
<evidence type="ECO:0000313" key="3">
    <source>
        <dbReference type="Proteomes" id="UP000008810"/>
    </source>
</evidence>
<reference evidence="2" key="3">
    <citation type="submission" date="2018-08" db="UniProtKB">
        <authorList>
            <consortium name="EnsemblPlants"/>
        </authorList>
    </citation>
    <scope>IDENTIFICATION</scope>
    <source>
        <strain evidence="2">cv. Bd21</strain>
    </source>
</reference>
<organism evidence="1">
    <name type="scientific">Brachypodium distachyon</name>
    <name type="common">Purple false brome</name>
    <name type="synonym">Trachynia distachya</name>
    <dbReference type="NCBI Taxonomy" id="15368"/>
    <lineage>
        <taxon>Eukaryota</taxon>
        <taxon>Viridiplantae</taxon>
        <taxon>Streptophyta</taxon>
        <taxon>Embryophyta</taxon>
        <taxon>Tracheophyta</taxon>
        <taxon>Spermatophyta</taxon>
        <taxon>Magnoliopsida</taxon>
        <taxon>Liliopsida</taxon>
        <taxon>Poales</taxon>
        <taxon>Poaceae</taxon>
        <taxon>BOP clade</taxon>
        <taxon>Pooideae</taxon>
        <taxon>Stipodae</taxon>
        <taxon>Brachypodieae</taxon>
        <taxon>Brachypodium</taxon>
    </lineage>
</organism>
<dbReference type="Proteomes" id="UP000008810">
    <property type="component" value="Chromosome 1"/>
</dbReference>
<evidence type="ECO:0000313" key="2">
    <source>
        <dbReference type="EnsemblPlants" id="PNT75038"/>
    </source>
</evidence>
<accession>A0A2K2DL77</accession>
<proteinExistence type="predicted"/>
<dbReference type="AlphaFoldDB" id="A0A2K2DL77"/>
<reference evidence="1 2" key="1">
    <citation type="journal article" date="2010" name="Nature">
        <title>Genome sequencing and analysis of the model grass Brachypodium distachyon.</title>
        <authorList>
            <consortium name="International Brachypodium Initiative"/>
        </authorList>
    </citation>
    <scope>NUCLEOTIDE SEQUENCE [LARGE SCALE GENOMIC DNA]</scope>
    <source>
        <strain evidence="1 2">Bd21</strain>
    </source>
</reference>
<dbReference type="Gramene" id="PNT75038">
    <property type="protein sequence ID" value="PNT75038"/>
    <property type="gene ID" value="BRADI_1g26771v3"/>
</dbReference>
<dbReference type="EMBL" id="CM000880">
    <property type="protein sequence ID" value="PNT75038.1"/>
    <property type="molecule type" value="Genomic_DNA"/>
</dbReference>
<dbReference type="EnsemblPlants" id="PNT75038">
    <property type="protein sequence ID" value="PNT75038"/>
    <property type="gene ID" value="BRADI_1g26771v3"/>
</dbReference>
<dbReference type="InParanoid" id="A0A2K2DL77"/>
<dbReference type="OrthoDB" id="10460363at2759"/>
<protein>
    <submittedName>
        <fullName evidence="1 2">Uncharacterized protein</fullName>
    </submittedName>
</protein>
<evidence type="ECO:0000313" key="1">
    <source>
        <dbReference type="EMBL" id="PNT75038.1"/>
    </source>
</evidence>
<name>A0A2K2DL77_BRADI</name>
<sequence length="91" mass="10744">MTPRQTRNRPLRDQYLGLYEIIRNKHDTIAQVLSHSPPNILFRRDLVGPKLQAWNRLVPRLGAIKLTQDREVFRWNLHRSGSSTVIFECTH</sequence>
<gene>
    <name evidence="1" type="ORF">BRADI_1g26771v3</name>
</gene>
<reference evidence="1" key="2">
    <citation type="submission" date="2017-06" db="EMBL/GenBank/DDBJ databases">
        <title>WGS assembly of Brachypodium distachyon.</title>
        <authorList>
            <consortium name="The International Brachypodium Initiative"/>
            <person name="Lucas S."/>
            <person name="Harmon-Smith M."/>
            <person name="Lail K."/>
            <person name="Tice H."/>
            <person name="Grimwood J."/>
            <person name="Bruce D."/>
            <person name="Barry K."/>
            <person name="Shu S."/>
            <person name="Lindquist E."/>
            <person name="Wang M."/>
            <person name="Pitluck S."/>
            <person name="Vogel J.P."/>
            <person name="Garvin D.F."/>
            <person name="Mockler T.C."/>
            <person name="Schmutz J."/>
            <person name="Rokhsar D."/>
            <person name="Bevan M.W."/>
        </authorList>
    </citation>
    <scope>NUCLEOTIDE SEQUENCE</scope>
    <source>
        <strain evidence="1">Bd21</strain>
    </source>
</reference>